<evidence type="ECO:0000256" key="4">
    <source>
        <dbReference type="ARBA" id="ARBA00022692"/>
    </source>
</evidence>
<comment type="caution">
    <text evidence="10">The sequence shown here is derived from an EMBL/GenBank/DDBJ whole genome shotgun (WGS) entry which is preliminary data.</text>
</comment>
<dbReference type="GO" id="GO:0005886">
    <property type="term" value="C:plasma membrane"/>
    <property type="evidence" value="ECO:0007669"/>
    <property type="project" value="UniProtKB-SubCell"/>
</dbReference>
<keyword evidence="7 8" id="KW-0472">Membrane</keyword>
<dbReference type="InterPro" id="IPR007227">
    <property type="entry name" value="Cell_shape_determining_MreD"/>
</dbReference>
<dbReference type="PANTHER" id="PTHR37484">
    <property type="entry name" value="ROD SHAPE-DETERMINING PROTEIN MRED"/>
    <property type="match status" value="1"/>
</dbReference>
<accession>A0AA37T594</accession>
<proteinExistence type="inferred from homology"/>
<evidence type="ECO:0000256" key="1">
    <source>
        <dbReference type="ARBA" id="ARBA00004651"/>
    </source>
</evidence>
<feature type="transmembrane region" description="Helical" evidence="9">
    <location>
        <begin position="130"/>
        <end position="148"/>
    </location>
</feature>
<dbReference type="RefSeq" id="WP_284218669.1">
    <property type="nucleotide sequence ID" value="NZ_BSOT01000009.1"/>
</dbReference>
<feature type="transmembrane region" description="Helical" evidence="9">
    <location>
        <begin position="6"/>
        <end position="22"/>
    </location>
</feature>
<dbReference type="PIRSF" id="PIRSF018472">
    <property type="entry name" value="MreD_proteobac"/>
    <property type="match status" value="1"/>
</dbReference>
<comment type="similarity">
    <text evidence="2 8">Belongs to the MreD family.</text>
</comment>
<sequence length="158" mass="18779">MPGNNTFIYICIIVGLILQIIPMPPQIDIYRPDWLLMILCYWSMALPNRVSVGVAAICGLTLDILYGTALGVHCFALTIPIFIVSANYQRLRNQSMLQQAFTIMVLSLLYHLIVYWLQYWLINTEFRWRFFWPTAVTIVLWPWLFWLLRKFRRKFRVS</sequence>
<evidence type="ECO:0000256" key="6">
    <source>
        <dbReference type="ARBA" id="ARBA00022989"/>
    </source>
</evidence>
<comment type="function">
    <text evidence="8">Involved in formation of the rod shape of the cell. May also contribute to regulation of formation of penicillin-binding proteins.</text>
</comment>
<dbReference type="InterPro" id="IPR026034">
    <property type="entry name" value="MreD_proteobac"/>
</dbReference>
<dbReference type="Proteomes" id="UP001156601">
    <property type="component" value="Unassembled WGS sequence"/>
</dbReference>
<dbReference type="GO" id="GO:0008360">
    <property type="term" value="P:regulation of cell shape"/>
    <property type="evidence" value="ECO:0007669"/>
    <property type="project" value="UniProtKB-UniRule"/>
</dbReference>
<comment type="subcellular location">
    <subcellularLocation>
        <location evidence="8">Cell inner membrane</location>
    </subcellularLocation>
    <subcellularLocation>
        <location evidence="1">Cell membrane</location>
        <topology evidence="1">Multi-pass membrane protein</topology>
    </subcellularLocation>
</comment>
<evidence type="ECO:0000256" key="9">
    <source>
        <dbReference type="SAM" id="Phobius"/>
    </source>
</evidence>
<protein>
    <recommendedName>
        <fullName evidence="8">Rod shape-determining protein MreD</fullName>
    </recommendedName>
</protein>
<gene>
    <name evidence="10" type="primary">mreD</name>
    <name evidence="10" type="ORF">GCM10007852_31560</name>
</gene>
<keyword evidence="8" id="KW-0997">Cell inner membrane</keyword>
<dbReference type="AlphaFoldDB" id="A0AA37T594"/>
<keyword evidence="6 9" id="KW-1133">Transmembrane helix</keyword>
<evidence type="ECO:0000256" key="8">
    <source>
        <dbReference type="PIRNR" id="PIRNR018472"/>
    </source>
</evidence>
<keyword evidence="3 8" id="KW-1003">Cell membrane</keyword>
<feature type="transmembrane region" description="Helical" evidence="9">
    <location>
        <begin position="64"/>
        <end position="88"/>
    </location>
</feature>
<evidence type="ECO:0000313" key="11">
    <source>
        <dbReference type="Proteomes" id="UP001156601"/>
    </source>
</evidence>
<keyword evidence="4 9" id="KW-0812">Transmembrane</keyword>
<dbReference type="PANTHER" id="PTHR37484:SF1">
    <property type="entry name" value="ROD SHAPE-DETERMINING PROTEIN MRED"/>
    <property type="match status" value="1"/>
</dbReference>
<evidence type="ECO:0000256" key="3">
    <source>
        <dbReference type="ARBA" id="ARBA00022475"/>
    </source>
</evidence>
<dbReference type="EMBL" id="BSOT01000009">
    <property type="protein sequence ID" value="GLR72248.1"/>
    <property type="molecule type" value="Genomic_DNA"/>
</dbReference>
<evidence type="ECO:0000313" key="10">
    <source>
        <dbReference type="EMBL" id="GLR72248.1"/>
    </source>
</evidence>
<dbReference type="NCBIfam" id="TIGR03426">
    <property type="entry name" value="shape_MreD"/>
    <property type="match status" value="1"/>
</dbReference>
<feature type="transmembrane region" description="Helical" evidence="9">
    <location>
        <begin position="100"/>
        <end position="118"/>
    </location>
</feature>
<dbReference type="Pfam" id="PF04093">
    <property type="entry name" value="MreD"/>
    <property type="match status" value="1"/>
</dbReference>
<reference evidence="10" key="1">
    <citation type="journal article" date="2014" name="Int. J. Syst. Evol. Microbiol.">
        <title>Complete genome sequence of Corynebacterium casei LMG S-19264T (=DSM 44701T), isolated from a smear-ripened cheese.</title>
        <authorList>
            <consortium name="US DOE Joint Genome Institute (JGI-PGF)"/>
            <person name="Walter F."/>
            <person name="Albersmeier A."/>
            <person name="Kalinowski J."/>
            <person name="Ruckert C."/>
        </authorList>
    </citation>
    <scope>NUCLEOTIDE SEQUENCE</scope>
    <source>
        <strain evidence="10">NBRC 110023</strain>
    </source>
</reference>
<evidence type="ECO:0000256" key="5">
    <source>
        <dbReference type="ARBA" id="ARBA00022960"/>
    </source>
</evidence>
<reference evidence="10" key="2">
    <citation type="submission" date="2023-01" db="EMBL/GenBank/DDBJ databases">
        <title>Draft genome sequence of Agaribacter marinus strain NBRC 110023.</title>
        <authorList>
            <person name="Sun Q."/>
            <person name="Mori K."/>
        </authorList>
    </citation>
    <scope>NUCLEOTIDE SEQUENCE</scope>
    <source>
        <strain evidence="10">NBRC 110023</strain>
    </source>
</reference>
<keyword evidence="11" id="KW-1185">Reference proteome</keyword>
<evidence type="ECO:0000256" key="7">
    <source>
        <dbReference type="ARBA" id="ARBA00023136"/>
    </source>
</evidence>
<name>A0AA37T594_9ALTE</name>
<evidence type="ECO:0000256" key="2">
    <source>
        <dbReference type="ARBA" id="ARBA00007776"/>
    </source>
</evidence>
<organism evidence="10 11">
    <name type="scientific">Agaribacter marinus</name>
    <dbReference type="NCBI Taxonomy" id="1431249"/>
    <lineage>
        <taxon>Bacteria</taxon>
        <taxon>Pseudomonadati</taxon>
        <taxon>Pseudomonadota</taxon>
        <taxon>Gammaproteobacteria</taxon>
        <taxon>Alteromonadales</taxon>
        <taxon>Alteromonadaceae</taxon>
        <taxon>Agaribacter</taxon>
    </lineage>
</organism>
<keyword evidence="5 8" id="KW-0133">Cell shape</keyword>